<dbReference type="Proteomes" id="UP000335636">
    <property type="component" value="Unassembled WGS sequence"/>
</dbReference>
<organism evidence="1 2">
    <name type="scientific">Marmota monax</name>
    <name type="common">Woodchuck</name>
    <dbReference type="NCBI Taxonomy" id="9995"/>
    <lineage>
        <taxon>Eukaryota</taxon>
        <taxon>Metazoa</taxon>
        <taxon>Chordata</taxon>
        <taxon>Craniata</taxon>
        <taxon>Vertebrata</taxon>
        <taxon>Euteleostomi</taxon>
        <taxon>Mammalia</taxon>
        <taxon>Eutheria</taxon>
        <taxon>Euarchontoglires</taxon>
        <taxon>Glires</taxon>
        <taxon>Rodentia</taxon>
        <taxon>Sciuromorpha</taxon>
        <taxon>Sciuridae</taxon>
        <taxon>Xerinae</taxon>
        <taxon>Marmotini</taxon>
        <taxon>Marmota</taxon>
    </lineage>
</organism>
<evidence type="ECO:0000313" key="1">
    <source>
        <dbReference type="EMBL" id="VTJ54325.1"/>
    </source>
</evidence>
<gene>
    <name evidence="1" type="ORF">MONAX_5E026639</name>
</gene>
<reference evidence="1" key="1">
    <citation type="submission" date="2019-04" db="EMBL/GenBank/DDBJ databases">
        <authorList>
            <person name="Alioto T."/>
            <person name="Alioto T."/>
        </authorList>
    </citation>
    <scope>NUCLEOTIDE SEQUENCE [LARGE SCALE GENOMIC DNA]</scope>
</reference>
<name>A0A5E4AB69_MARMO</name>
<protein>
    <submittedName>
        <fullName evidence="1">Uncharacterized protein</fullName>
    </submittedName>
</protein>
<comment type="caution">
    <text evidence="1">The sequence shown here is derived from an EMBL/GenBank/DDBJ whole genome shotgun (WGS) entry which is preliminary data.</text>
</comment>
<accession>A0A5E4AB69</accession>
<dbReference type="AlphaFoldDB" id="A0A5E4AB69"/>
<proteinExistence type="predicted"/>
<sequence>MCMLLSLMKETPSALAPPGVDTGLFPAITRDTWGDPKPGQEKPHLEGLSSWRTQKTFLWATRLCLHHLQAVNWLIEWNSGLEENFKSEVVLPRMTLPVKSPLPGFVLVILFNVRDLVTPAPPDNLLRM</sequence>
<evidence type="ECO:0000313" key="2">
    <source>
        <dbReference type="Proteomes" id="UP000335636"/>
    </source>
</evidence>
<dbReference type="EMBL" id="CABDUW010000036">
    <property type="protein sequence ID" value="VTJ54325.1"/>
    <property type="molecule type" value="Genomic_DNA"/>
</dbReference>
<keyword evidence="2" id="KW-1185">Reference proteome</keyword>